<keyword evidence="6" id="KW-0805">Transcription regulation</keyword>
<dbReference type="EMBL" id="QZWG01000019">
    <property type="protein sequence ID" value="RZB48595.1"/>
    <property type="molecule type" value="Genomic_DNA"/>
</dbReference>
<dbReference type="Proteomes" id="UP000289340">
    <property type="component" value="Chromosome 19"/>
</dbReference>
<evidence type="ECO:0000256" key="6">
    <source>
        <dbReference type="ARBA" id="ARBA00023015"/>
    </source>
</evidence>
<comment type="subcellular location">
    <subcellularLocation>
        <location evidence="1">Nucleus</location>
    </subcellularLocation>
</comment>
<evidence type="ECO:0000256" key="8">
    <source>
        <dbReference type="ARBA" id="ARBA00023242"/>
    </source>
</evidence>
<gene>
    <name evidence="11" type="ORF">D0Y65_051890</name>
</gene>
<evidence type="ECO:0000256" key="5">
    <source>
        <dbReference type="ARBA" id="ARBA00022833"/>
    </source>
</evidence>
<dbReference type="Gramene" id="XM_028362049.1">
    <property type="protein sequence ID" value="XP_028217850.1"/>
    <property type="gene ID" value="LOC114399832"/>
</dbReference>
<dbReference type="InterPro" id="IPR013087">
    <property type="entry name" value="Znf_C2H2_type"/>
</dbReference>
<protein>
    <submittedName>
        <fullName evidence="11">Zinc finger protein ZAT5</fullName>
    </submittedName>
</protein>
<keyword evidence="8" id="KW-0539">Nucleus</keyword>
<dbReference type="Pfam" id="PF13912">
    <property type="entry name" value="zf-C2H2_6"/>
    <property type="match status" value="2"/>
</dbReference>
<keyword evidence="4 9" id="KW-0863">Zinc-finger</keyword>
<name>A0A445FID4_GLYSO</name>
<dbReference type="InterPro" id="IPR036236">
    <property type="entry name" value="Znf_C2H2_sf"/>
</dbReference>
<dbReference type="SUPFAM" id="SSF57667">
    <property type="entry name" value="beta-beta-alpha zinc fingers"/>
    <property type="match status" value="1"/>
</dbReference>
<comment type="caution">
    <text evidence="11">The sequence shown here is derived from an EMBL/GenBank/DDBJ whole genome shotgun (WGS) entry which is preliminary data.</text>
</comment>
<keyword evidence="7" id="KW-0804">Transcription</keyword>
<organism evidence="11 12">
    <name type="scientific">Glycine soja</name>
    <name type="common">Wild soybean</name>
    <dbReference type="NCBI Taxonomy" id="3848"/>
    <lineage>
        <taxon>Eukaryota</taxon>
        <taxon>Viridiplantae</taxon>
        <taxon>Streptophyta</taxon>
        <taxon>Embryophyta</taxon>
        <taxon>Tracheophyta</taxon>
        <taxon>Spermatophyta</taxon>
        <taxon>Magnoliopsida</taxon>
        <taxon>eudicotyledons</taxon>
        <taxon>Gunneridae</taxon>
        <taxon>Pentapetalae</taxon>
        <taxon>rosids</taxon>
        <taxon>fabids</taxon>
        <taxon>Fabales</taxon>
        <taxon>Fabaceae</taxon>
        <taxon>Papilionoideae</taxon>
        <taxon>50 kb inversion clade</taxon>
        <taxon>NPAAA clade</taxon>
        <taxon>indigoferoid/millettioid clade</taxon>
        <taxon>Phaseoleae</taxon>
        <taxon>Glycine</taxon>
        <taxon>Glycine subgen. Soja</taxon>
    </lineage>
</organism>
<keyword evidence="12" id="KW-1185">Reference proteome</keyword>
<evidence type="ECO:0000313" key="12">
    <source>
        <dbReference type="Proteomes" id="UP000289340"/>
    </source>
</evidence>
<keyword evidence="2" id="KW-0479">Metal-binding</keyword>
<evidence type="ECO:0000256" key="3">
    <source>
        <dbReference type="ARBA" id="ARBA00022737"/>
    </source>
</evidence>
<dbReference type="AlphaFoldDB" id="A0A445FID4"/>
<dbReference type="PANTHER" id="PTHR26374">
    <property type="entry name" value="ZINC FINGER PROTEIN ZAT5"/>
    <property type="match status" value="1"/>
</dbReference>
<dbReference type="GO" id="GO:0005634">
    <property type="term" value="C:nucleus"/>
    <property type="evidence" value="ECO:0007669"/>
    <property type="project" value="UniProtKB-SubCell"/>
</dbReference>
<evidence type="ECO:0000259" key="10">
    <source>
        <dbReference type="PROSITE" id="PS50157"/>
    </source>
</evidence>
<evidence type="ECO:0000313" key="11">
    <source>
        <dbReference type="EMBL" id="RZB48595.1"/>
    </source>
</evidence>
<evidence type="ECO:0000256" key="2">
    <source>
        <dbReference type="ARBA" id="ARBA00022723"/>
    </source>
</evidence>
<feature type="domain" description="C2H2-type" evidence="10">
    <location>
        <begin position="173"/>
        <end position="200"/>
    </location>
</feature>
<keyword evidence="5" id="KW-0862">Zinc</keyword>
<evidence type="ECO:0000256" key="7">
    <source>
        <dbReference type="ARBA" id="ARBA00023163"/>
    </source>
</evidence>
<dbReference type="GO" id="GO:0008270">
    <property type="term" value="F:zinc ion binding"/>
    <property type="evidence" value="ECO:0007669"/>
    <property type="project" value="UniProtKB-KW"/>
</dbReference>
<dbReference type="PANTHER" id="PTHR26374:SF378">
    <property type="entry name" value="C2H2-TYPE ZINC FINGER FAMILY PROTEIN"/>
    <property type="match status" value="1"/>
</dbReference>
<sequence>MGLLQSQPNLTRFLASSCLTLHLSLSLSSLHTCNIRLPSLETQLWQTQNTLLAIRGAIIYISFHSLHCFFHSLFTMQKQEELHAVCKDYMQIIKGKRTKRQRLPSPLRLTMSTTCSSLGRSSTDNSVGFDIPTTSNESRNEEEDMANCLILLAQGHNNTPKPSRTNKGGLYLYECKTCNRCFPSFQALGGHRASHKKYSKASAEEKQGVATTFVNYEVDNNNNNHNHDDYCDPTSTPLTLQLSTALYNNSSSIRSTINAKAKVHECSICGAEFSSGQALGGHMRKHRNFLSAPIIGAINIANGGDGSPKVPEAKKHKDVLNLDLNLPAPEDDHLRESNLFPFQAKEKVIVFSATSLVDCHY</sequence>
<keyword evidence="3" id="KW-0677">Repeat</keyword>
<evidence type="ECO:0000256" key="9">
    <source>
        <dbReference type="PROSITE-ProRule" id="PRU00042"/>
    </source>
</evidence>
<evidence type="ECO:0000256" key="1">
    <source>
        <dbReference type="ARBA" id="ARBA00004123"/>
    </source>
</evidence>
<dbReference type="PROSITE" id="PS00028">
    <property type="entry name" value="ZINC_FINGER_C2H2_1"/>
    <property type="match status" value="2"/>
</dbReference>
<dbReference type="PROSITE" id="PS50157">
    <property type="entry name" value="ZINC_FINGER_C2H2_2"/>
    <property type="match status" value="2"/>
</dbReference>
<dbReference type="Gene3D" id="3.30.160.60">
    <property type="entry name" value="Classic Zinc Finger"/>
    <property type="match status" value="1"/>
</dbReference>
<reference evidence="11 12" key="1">
    <citation type="submission" date="2018-09" db="EMBL/GenBank/DDBJ databases">
        <title>A high-quality reference genome of wild soybean provides a powerful tool to mine soybean genomes.</title>
        <authorList>
            <person name="Xie M."/>
            <person name="Chung C.Y.L."/>
            <person name="Li M.-W."/>
            <person name="Wong F.-L."/>
            <person name="Chan T.-F."/>
            <person name="Lam H.-M."/>
        </authorList>
    </citation>
    <scope>NUCLEOTIDE SEQUENCE [LARGE SCALE GENOMIC DNA]</scope>
    <source>
        <strain evidence="12">cv. W05</strain>
        <tissue evidence="11">Hypocotyl of etiolated seedlings</tissue>
    </source>
</reference>
<evidence type="ECO:0000256" key="4">
    <source>
        <dbReference type="ARBA" id="ARBA00022771"/>
    </source>
</evidence>
<dbReference type="SMART" id="SM00355">
    <property type="entry name" value="ZnF_C2H2"/>
    <property type="match status" value="2"/>
</dbReference>
<feature type="domain" description="C2H2-type" evidence="10">
    <location>
        <begin position="264"/>
        <end position="286"/>
    </location>
</feature>
<proteinExistence type="predicted"/>
<accession>A0A445FID4</accession>